<organism evidence="2 3">
    <name type="scientific">Panicum miliaceum</name>
    <name type="common">Proso millet</name>
    <name type="synonym">Broomcorn millet</name>
    <dbReference type="NCBI Taxonomy" id="4540"/>
    <lineage>
        <taxon>Eukaryota</taxon>
        <taxon>Viridiplantae</taxon>
        <taxon>Streptophyta</taxon>
        <taxon>Embryophyta</taxon>
        <taxon>Tracheophyta</taxon>
        <taxon>Spermatophyta</taxon>
        <taxon>Magnoliopsida</taxon>
        <taxon>Liliopsida</taxon>
        <taxon>Poales</taxon>
        <taxon>Poaceae</taxon>
        <taxon>PACMAD clade</taxon>
        <taxon>Panicoideae</taxon>
        <taxon>Panicodae</taxon>
        <taxon>Paniceae</taxon>
        <taxon>Panicinae</taxon>
        <taxon>Panicum</taxon>
        <taxon>Panicum sect. Panicum</taxon>
    </lineage>
</organism>
<feature type="compositionally biased region" description="Basic and acidic residues" evidence="1">
    <location>
        <begin position="31"/>
        <end position="47"/>
    </location>
</feature>
<proteinExistence type="predicted"/>
<evidence type="ECO:0000313" key="3">
    <source>
        <dbReference type="Proteomes" id="UP000275267"/>
    </source>
</evidence>
<feature type="compositionally biased region" description="Pro residues" evidence="1">
    <location>
        <begin position="71"/>
        <end position="80"/>
    </location>
</feature>
<dbReference type="EMBL" id="PQIB02000012">
    <property type="protein sequence ID" value="RLM79590.1"/>
    <property type="molecule type" value="Genomic_DNA"/>
</dbReference>
<dbReference type="Proteomes" id="UP000275267">
    <property type="component" value="Unassembled WGS sequence"/>
</dbReference>
<accession>A0A3L6QGL3</accession>
<comment type="caution">
    <text evidence="2">The sequence shown here is derived from an EMBL/GenBank/DDBJ whole genome shotgun (WGS) entry which is preliminary data.</text>
</comment>
<reference evidence="3" key="1">
    <citation type="journal article" date="2019" name="Nat. Commun.">
        <title>The genome of broomcorn millet.</title>
        <authorList>
            <person name="Zou C."/>
            <person name="Miki D."/>
            <person name="Li D."/>
            <person name="Tang Q."/>
            <person name="Xiao L."/>
            <person name="Rajput S."/>
            <person name="Deng P."/>
            <person name="Jia W."/>
            <person name="Huang R."/>
            <person name="Zhang M."/>
            <person name="Sun Y."/>
            <person name="Hu J."/>
            <person name="Fu X."/>
            <person name="Schnable P.S."/>
            <person name="Li F."/>
            <person name="Zhang H."/>
            <person name="Feng B."/>
            <person name="Zhu X."/>
            <person name="Liu R."/>
            <person name="Schnable J.C."/>
            <person name="Zhu J.-K."/>
            <person name="Zhang H."/>
        </authorList>
    </citation>
    <scope>NUCLEOTIDE SEQUENCE [LARGE SCALE GENOMIC DNA]</scope>
</reference>
<gene>
    <name evidence="2" type="ORF">C2845_PM12G14230</name>
</gene>
<sequence length="134" mass="15434">MGHHLSDDEVDQPDLRANLNKRDLWPTVNNRHRERDEAERERWCKYDEEYDPLNANHGKRGWRGNDDQQRPPRPPSPAPAVPHGDISGDLDGFSAFSNRLRGISWPATFKPVGINKFDGDSDPKTWIRTYSMAV</sequence>
<feature type="region of interest" description="Disordered" evidence="1">
    <location>
        <begin position="1"/>
        <end position="91"/>
    </location>
</feature>
<evidence type="ECO:0000313" key="2">
    <source>
        <dbReference type="EMBL" id="RLM79590.1"/>
    </source>
</evidence>
<keyword evidence="3" id="KW-1185">Reference proteome</keyword>
<name>A0A3L6QGL3_PANMI</name>
<protein>
    <submittedName>
        <fullName evidence="2">Gag-pol</fullName>
    </submittedName>
</protein>
<evidence type="ECO:0000256" key="1">
    <source>
        <dbReference type="SAM" id="MobiDB-lite"/>
    </source>
</evidence>
<dbReference type="AlphaFoldDB" id="A0A3L6QGL3"/>